<dbReference type="InterPro" id="IPR043128">
    <property type="entry name" value="Rev_trsase/Diguanyl_cyclase"/>
</dbReference>
<evidence type="ECO:0000259" key="1">
    <source>
        <dbReference type="Pfam" id="PF00078"/>
    </source>
</evidence>
<dbReference type="InterPro" id="IPR000477">
    <property type="entry name" value="RT_dom"/>
</dbReference>
<feature type="domain" description="Reverse transcriptase" evidence="1">
    <location>
        <begin position="22"/>
        <end position="134"/>
    </location>
</feature>
<evidence type="ECO:0000313" key="3">
    <source>
        <dbReference type="Proteomes" id="UP000288805"/>
    </source>
</evidence>
<proteinExistence type="predicted"/>
<dbReference type="Gene3D" id="3.10.10.10">
    <property type="entry name" value="HIV Type 1 Reverse Transcriptase, subunit A, domain 1"/>
    <property type="match status" value="1"/>
</dbReference>
<dbReference type="Pfam" id="PF00078">
    <property type="entry name" value="RVT_1"/>
    <property type="match status" value="1"/>
</dbReference>
<dbReference type="InterPro" id="IPR053134">
    <property type="entry name" value="RNA-dir_DNA_polymerase"/>
</dbReference>
<dbReference type="EMBL" id="QGNW01000727">
    <property type="protein sequence ID" value="RVW64026.1"/>
    <property type="molecule type" value="Genomic_DNA"/>
</dbReference>
<gene>
    <name evidence="2" type="primary">pol_1998</name>
    <name evidence="2" type="ORF">CK203_049347</name>
</gene>
<dbReference type="PANTHER" id="PTHR24559:SF444">
    <property type="entry name" value="REVERSE TRANSCRIPTASE DOMAIN-CONTAINING PROTEIN"/>
    <property type="match status" value="1"/>
</dbReference>
<evidence type="ECO:0000313" key="2">
    <source>
        <dbReference type="EMBL" id="RVW64026.1"/>
    </source>
</evidence>
<comment type="caution">
    <text evidence="2">The sequence shown here is derived from an EMBL/GenBank/DDBJ whole genome shotgun (WGS) entry which is preliminary data.</text>
</comment>
<dbReference type="InterPro" id="IPR043502">
    <property type="entry name" value="DNA/RNA_pol_sf"/>
</dbReference>
<dbReference type="PANTHER" id="PTHR24559">
    <property type="entry name" value="TRANSPOSON TY3-I GAG-POL POLYPROTEIN"/>
    <property type="match status" value="1"/>
</dbReference>
<accession>A0A438FVP1</accession>
<dbReference type="SUPFAM" id="SSF56672">
    <property type="entry name" value="DNA/RNA polymerases"/>
    <property type="match status" value="1"/>
</dbReference>
<dbReference type="Gene3D" id="3.30.70.270">
    <property type="match status" value="1"/>
</dbReference>
<name>A0A438FVP1_VITVI</name>
<dbReference type="AlphaFoldDB" id="A0A438FVP1"/>
<dbReference type="Proteomes" id="UP000288805">
    <property type="component" value="Unassembled WGS sequence"/>
</dbReference>
<organism evidence="2 3">
    <name type="scientific">Vitis vinifera</name>
    <name type="common">Grape</name>
    <dbReference type="NCBI Taxonomy" id="29760"/>
    <lineage>
        <taxon>Eukaryota</taxon>
        <taxon>Viridiplantae</taxon>
        <taxon>Streptophyta</taxon>
        <taxon>Embryophyta</taxon>
        <taxon>Tracheophyta</taxon>
        <taxon>Spermatophyta</taxon>
        <taxon>Magnoliopsida</taxon>
        <taxon>eudicotyledons</taxon>
        <taxon>Gunneridae</taxon>
        <taxon>Pentapetalae</taxon>
        <taxon>rosids</taxon>
        <taxon>Vitales</taxon>
        <taxon>Vitaceae</taxon>
        <taxon>Viteae</taxon>
        <taxon>Vitis</taxon>
    </lineage>
</organism>
<dbReference type="CDD" id="cd01647">
    <property type="entry name" value="RT_LTR"/>
    <property type="match status" value="1"/>
</dbReference>
<protein>
    <submittedName>
        <fullName evidence="2">Retrovirus-related Pol polyprotein from transposon 17.6</fullName>
    </submittedName>
</protein>
<sequence>MVSPTQVVPKKFGIMAVQNDKEKMCLRRVSGHPFYYFLDGYFGYFEIEIDVEDQEKTTFMCPFGTYEYRRMPFGLCNALATFQKCMLSIFGDMVKRIMEVFMDDITICGSAFDECLVKLEVCSKPMHKKDLVLNGRSAISWYNNGLSLGTSSPSKALKLTKKK</sequence>
<reference evidence="2 3" key="1">
    <citation type="journal article" date="2018" name="PLoS Genet.">
        <title>Population sequencing reveals clonal diversity and ancestral inbreeding in the grapevine cultivar Chardonnay.</title>
        <authorList>
            <person name="Roach M.J."/>
            <person name="Johnson D.L."/>
            <person name="Bohlmann J."/>
            <person name="van Vuuren H.J."/>
            <person name="Jones S.J."/>
            <person name="Pretorius I.S."/>
            <person name="Schmidt S.A."/>
            <person name="Borneman A.R."/>
        </authorList>
    </citation>
    <scope>NUCLEOTIDE SEQUENCE [LARGE SCALE GENOMIC DNA]</scope>
    <source>
        <strain evidence="3">cv. Chardonnay</strain>
        <tissue evidence="2">Leaf</tissue>
    </source>
</reference>